<name>A0A1F7JD49_9BACT</name>
<dbReference type="Gene3D" id="3.40.1190.20">
    <property type="match status" value="1"/>
</dbReference>
<evidence type="ECO:0000259" key="3">
    <source>
        <dbReference type="Pfam" id="PF00294"/>
    </source>
</evidence>
<protein>
    <recommendedName>
        <fullName evidence="3">Carbohydrate kinase PfkB domain-containing protein</fullName>
    </recommendedName>
</protein>
<dbReference type="PANTHER" id="PTHR10584:SF166">
    <property type="entry name" value="RIBOKINASE"/>
    <property type="match status" value="1"/>
</dbReference>
<dbReference type="PROSITE" id="PS00584">
    <property type="entry name" value="PFKB_KINASES_2"/>
    <property type="match status" value="1"/>
</dbReference>
<evidence type="ECO:0000256" key="1">
    <source>
        <dbReference type="ARBA" id="ARBA00022679"/>
    </source>
</evidence>
<keyword evidence="1" id="KW-0808">Transferase</keyword>
<comment type="caution">
    <text evidence="4">The sequence shown here is derived from an EMBL/GenBank/DDBJ whole genome shotgun (WGS) entry which is preliminary data.</text>
</comment>
<dbReference type="AlphaFoldDB" id="A0A1F7JD49"/>
<dbReference type="GO" id="GO:0016301">
    <property type="term" value="F:kinase activity"/>
    <property type="evidence" value="ECO:0007669"/>
    <property type="project" value="UniProtKB-KW"/>
</dbReference>
<dbReference type="EMBL" id="MGAV01000018">
    <property type="protein sequence ID" value="OGK53516.1"/>
    <property type="molecule type" value="Genomic_DNA"/>
</dbReference>
<dbReference type="InterPro" id="IPR002173">
    <property type="entry name" value="Carboh/pur_kinase_PfkB_CS"/>
</dbReference>
<proteinExistence type="predicted"/>
<dbReference type="Pfam" id="PF00294">
    <property type="entry name" value="PfkB"/>
    <property type="match status" value="1"/>
</dbReference>
<reference evidence="4 5" key="1">
    <citation type="journal article" date="2016" name="Nat. Commun.">
        <title>Thousands of microbial genomes shed light on interconnected biogeochemical processes in an aquifer system.</title>
        <authorList>
            <person name="Anantharaman K."/>
            <person name="Brown C.T."/>
            <person name="Hug L.A."/>
            <person name="Sharon I."/>
            <person name="Castelle C.J."/>
            <person name="Probst A.J."/>
            <person name="Thomas B.C."/>
            <person name="Singh A."/>
            <person name="Wilkins M.J."/>
            <person name="Karaoz U."/>
            <person name="Brodie E.L."/>
            <person name="Williams K.H."/>
            <person name="Hubbard S.S."/>
            <person name="Banfield J.F."/>
        </authorList>
    </citation>
    <scope>NUCLEOTIDE SEQUENCE [LARGE SCALE GENOMIC DNA]</scope>
</reference>
<keyword evidence="2" id="KW-0418">Kinase</keyword>
<gene>
    <name evidence="4" type="ORF">A3H78_04810</name>
</gene>
<evidence type="ECO:0000313" key="4">
    <source>
        <dbReference type="EMBL" id="OGK53516.1"/>
    </source>
</evidence>
<dbReference type="InterPro" id="IPR011611">
    <property type="entry name" value="PfkB_dom"/>
</dbReference>
<evidence type="ECO:0000313" key="5">
    <source>
        <dbReference type="Proteomes" id="UP000177418"/>
    </source>
</evidence>
<dbReference type="PANTHER" id="PTHR10584">
    <property type="entry name" value="SUGAR KINASE"/>
    <property type="match status" value="1"/>
</dbReference>
<feature type="domain" description="Carbohydrate kinase PfkB" evidence="3">
    <location>
        <begin position="38"/>
        <end position="295"/>
    </location>
</feature>
<dbReference type="SUPFAM" id="SSF53613">
    <property type="entry name" value="Ribokinase-like"/>
    <property type="match status" value="1"/>
</dbReference>
<organism evidence="4 5">
    <name type="scientific">Candidatus Roizmanbacteria bacterium RIFCSPLOWO2_02_FULL_36_11</name>
    <dbReference type="NCBI Taxonomy" id="1802071"/>
    <lineage>
        <taxon>Bacteria</taxon>
        <taxon>Candidatus Roizmaniibacteriota</taxon>
    </lineage>
</organism>
<dbReference type="InterPro" id="IPR029056">
    <property type="entry name" value="Ribokinase-like"/>
</dbReference>
<dbReference type="Proteomes" id="UP000177418">
    <property type="component" value="Unassembled WGS sequence"/>
</dbReference>
<sequence>MVYDQLIVSGSVAYDEIMDFPSYFVKYLNPKMLHQINVSFVVDRLERQLGGTATNIVYGARLLTSKKISILSSIGKDGLAFKSFFKKHKINLDFLIQDKKSFSATGKVITDKGDNQIWGYYHGALAKAAEINLKDNFNDKCFMILSATAPRAFLSHLDQLIDNKIPYMFDPGMTLTWISPEKLKLGIKFCRFLIGNDYEIASIKKVTHWSIQEICSQGIEVITTLGNKGVRYESKRLTIDVPGYKISNPVDPTGAGDAFRGGYLAAFLEGKNMKDCLIWGNALASFSVEKYGTVNYKFTDKRFCDRVNKIKSLM</sequence>
<evidence type="ECO:0000256" key="2">
    <source>
        <dbReference type="ARBA" id="ARBA00022777"/>
    </source>
</evidence>
<accession>A0A1F7JD49</accession>